<reference evidence="2 3" key="1">
    <citation type="journal article" date="2010" name="Nature">
        <title>Genome sequencing and analysis of the model grass Brachypodium distachyon.</title>
        <authorList>
            <consortium name="International Brachypodium Initiative"/>
        </authorList>
    </citation>
    <scope>NUCLEOTIDE SEQUENCE [LARGE SCALE GENOMIC DNA]</scope>
    <source>
        <strain evidence="2 3">Bd21</strain>
    </source>
</reference>
<dbReference type="FunCoup" id="A0A0Q3MA70">
    <property type="interactions" value="201"/>
</dbReference>
<dbReference type="Gramene" id="KQK01222">
    <property type="protein sequence ID" value="KQK01222"/>
    <property type="gene ID" value="BRADI_3g54570v3"/>
</dbReference>
<dbReference type="EnsemblPlants" id="KQK01222">
    <property type="protein sequence ID" value="KQK01222"/>
    <property type="gene ID" value="BRADI_3g54570v3"/>
</dbReference>
<feature type="non-terminal residue" evidence="2">
    <location>
        <position position="347"/>
    </location>
</feature>
<name>A0A0Q3MA70_BRADI</name>
<dbReference type="Proteomes" id="UP000008810">
    <property type="component" value="Chromosome 3"/>
</dbReference>
<evidence type="ECO:0000256" key="1">
    <source>
        <dbReference type="SAM" id="MobiDB-lite"/>
    </source>
</evidence>
<evidence type="ECO:0000313" key="4">
    <source>
        <dbReference type="Proteomes" id="UP000008810"/>
    </source>
</evidence>
<keyword evidence="4" id="KW-1185">Reference proteome</keyword>
<dbReference type="PANTHER" id="PTHR33085">
    <property type="entry name" value="OS12G0113100 PROTEIN-RELATED"/>
    <property type="match status" value="1"/>
</dbReference>
<feature type="region of interest" description="Disordered" evidence="1">
    <location>
        <begin position="1"/>
        <end position="23"/>
    </location>
</feature>
<dbReference type="InterPro" id="IPR015915">
    <property type="entry name" value="Kelch-typ_b-propeller"/>
</dbReference>
<evidence type="ECO:0000313" key="2">
    <source>
        <dbReference type="EMBL" id="KQK01222.1"/>
    </source>
</evidence>
<protein>
    <recommendedName>
        <fullName evidence="5">Galactose oxidase-like Early set domain-containing protein</fullName>
    </recommendedName>
</protein>
<proteinExistence type="predicted"/>
<evidence type="ECO:0008006" key="5">
    <source>
        <dbReference type="Google" id="ProtNLM"/>
    </source>
</evidence>
<sequence>MAPKRKNNCDDLADPEDDTMGSSTEFAKPVYLVAEHEDKQSTYSVFKINAAADRNEPPHARFIVAGLPGPAHGMSFVAAHSKHGSWIVGVGGGLEAGTIILDPSTLKTYKGPRFFHPKHYPIIIAHDSEVYASSRHPHVVPDLDFQPWFESFSFKSGVPSFDTGGVGGSWKHLRSPPFFPLYLNPYQFRNPPKISVTSYAVVDSYILMSPQRKLKVGTYTFHVANQTWEKVHNKNLPFVGQAVPLGGNLFAACSVSSNGVPASHSALVFHMSIKIPSSTSVAAVSTPALSIQKFLVPASEGKVPRPILCPLGRGSFCSIRLGSSRRSKAKFTLTTFQTENIEAILTA</sequence>
<dbReference type="SUPFAM" id="SSF117281">
    <property type="entry name" value="Kelch motif"/>
    <property type="match status" value="1"/>
</dbReference>
<organism evidence="2">
    <name type="scientific">Brachypodium distachyon</name>
    <name type="common">Purple false brome</name>
    <name type="synonym">Trachynia distachya</name>
    <dbReference type="NCBI Taxonomy" id="15368"/>
    <lineage>
        <taxon>Eukaryota</taxon>
        <taxon>Viridiplantae</taxon>
        <taxon>Streptophyta</taxon>
        <taxon>Embryophyta</taxon>
        <taxon>Tracheophyta</taxon>
        <taxon>Spermatophyta</taxon>
        <taxon>Magnoliopsida</taxon>
        <taxon>Liliopsida</taxon>
        <taxon>Poales</taxon>
        <taxon>Poaceae</taxon>
        <taxon>BOP clade</taxon>
        <taxon>Pooideae</taxon>
        <taxon>Stipodae</taxon>
        <taxon>Brachypodieae</taxon>
        <taxon>Brachypodium</taxon>
    </lineage>
</organism>
<dbReference type="AlphaFoldDB" id="A0A0Q3MA70"/>
<gene>
    <name evidence="2" type="ORF">BRADI_3g54570v3</name>
</gene>
<evidence type="ECO:0000313" key="3">
    <source>
        <dbReference type="EnsemblPlants" id="KQK01222"/>
    </source>
</evidence>
<dbReference type="OrthoDB" id="673361at2759"/>
<dbReference type="PANTHER" id="PTHR33085:SF132">
    <property type="entry name" value="OS02G0198100 PROTEIN"/>
    <property type="match status" value="1"/>
</dbReference>
<dbReference type="InParanoid" id="A0A0Q3MA70"/>
<reference evidence="2" key="2">
    <citation type="submission" date="2017-06" db="EMBL/GenBank/DDBJ databases">
        <title>WGS assembly of Brachypodium distachyon.</title>
        <authorList>
            <consortium name="The International Brachypodium Initiative"/>
            <person name="Lucas S."/>
            <person name="Harmon-Smith M."/>
            <person name="Lail K."/>
            <person name="Tice H."/>
            <person name="Grimwood J."/>
            <person name="Bruce D."/>
            <person name="Barry K."/>
            <person name="Shu S."/>
            <person name="Lindquist E."/>
            <person name="Wang M."/>
            <person name="Pitluck S."/>
            <person name="Vogel J.P."/>
            <person name="Garvin D.F."/>
            <person name="Mockler T.C."/>
            <person name="Schmutz J."/>
            <person name="Rokhsar D."/>
            <person name="Bevan M.W."/>
        </authorList>
    </citation>
    <scope>NUCLEOTIDE SEQUENCE</scope>
    <source>
        <strain evidence="2">Bd21</strain>
    </source>
</reference>
<dbReference type="ExpressionAtlas" id="A0A0Q3MA70">
    <property type="expression patterns" value="baseline"/>
</dbReference>
<accession>A0A0Q3MA70</accession>
<reference evidence="3" key="3">
    <citation type="submission" date="2018-08" db="UniProtKB">
        <authorList>
            <consortium name="EnsemblPlants"/>
        </authorList>
    </citation>
    <scope>IDENTIFICATION</scope>
    <source>
        <strain evidence="3">cv. Bd21</strain>
    </source>
</reference>
<dbReference type="Pfam" id="PF07893">
    <property type="entry name" value="DUF1668"/>
    <property type="match status" value="1"/>
</dbReference>
<dbReference type="InterPro" id="IPR012871">
    <property type="entry name" value="DUF1668_ORYSA"/>
</dbReference>
<dbReference type="EMBL" id="CM000882">
    <property type="protein sequence ID" value="KQK01222.1"/>
    <property type="molecule type" value="Genomic_DNA"/>
</dbReference>